<evidence type="ECO:0000256" key="6">
    <source>
        <dbReference type="ARBA" id="ARBA00023136"/>
    </source>
</evidence>
<keyword evidence="2 7" id="KW-0813">Transport</keyword>
<proteinExistence type="inferred from homology"/>
<feature type="transmembrane region" description="Helical" evidence="7">
    <location>
        <begin position="253"/>
        <end position="273"/>
    </location>
</feature>
<feature type="transmembrane region" description="Helical" evidence="7">
    <location>
        <begin position="93"/>
        <end position="112"/>
    </location>
</feature>
<comment type="similarity">
    <text evidence="7">Belongs to the binding-protein-dependent transport system permease family.</text>
</comment>
<dbReference type="OrthoDB" id="9771544at2"/>
<dbReference type="Gene3D" id="1.10.3720.10">
    <property type="entry name" value="MetI-like"/>
    <property type="match status" value="1"/>
</dbReference>
<keyword evidence="4 7" id="KW-0812">Transmembrane</keyword>
<evidence type="ECO:0000256" key="7">
    <source>
        <dbReference type="RuleBase" id="RU363032"/>
    </source>
</evidence>
<accession>A0A329MCR8</accession>
<dbReference type="PANTHER" id="PTHR43744:SF12">
    <property type="entry name" value="ABC TRANSPORTER PERMEASE PROTEIN MG189-RELATED"/>
    <property type="match status" value="1"/>
</dbReference>
<feature type="transmembrane region" description="Helical" evidence="7">
    <location>
        <begin position="124"/>
        <end position="145"/>
    </location>
</feature>
<reference evidence="9 10" key="1">
    <citation type="journal article" date="2009" name="Int. J. Syst. Evol. Microbiol.">
        <title>Paenibacillus contaminans sp. nov., isolated from a contaminated laboratory plate.</title>
        <authorList>
            <person name="Chou J.H."/>
            <person name="Lee J.H."/>
            <person name="Lin M.C."/>
            <person name="Chang P.S."/>
            <person name="Arun A.B."/>
            <person name="Young C.C."/>
            <person name="Chen W.M."/>
        </authorList>
    </citation>
    <scope>NUCLEOTIDE SEQUENCE [LARGE SCALE GENOMIC DNA]</scope>
    <source>
        <strain evidence="9 10">CKOBP-6</strain>
    </source>
</reference>
<dbReference type="CDD" id="cd06261">
    <property type="entry name" value="TM_PBP2"/>
    <property type="match status" value="1"/>
</dbReference>
<organism evidence="9 10">
    <name type="scientific">Paenibacillus contaminans</name>
    <dbReference type="NCBI Taxonomy" id="450362"/>
    <lineage>
        <taxon>Bacteria</taxon>
        <taxon>Bacillati</taxon>
        <taxon>Bacillota</taxon>
        <taxon>Bacilli</taxon>
        <taxon>Bacillales</taxon>
        <taxon>Paenibacillaceae</taxon>
        <taxon>Paenibacillus</taxon>
    </lineage>
</organism>
<keyword evidence="3" id="KW-1003">Cell membrane</keyword>
<keyword evidence="5 7" id="KW-1133">Transmembrane helix</keyword>
<evidence type="ECO:0000256" key="1">
    <source>
        <dbReference type="ARBA" id="ARBA00004651"/>
    </source>
</evidence>
<dbReference type="Proteomes" id="UP000250369">
    <property type="component" value="Unassembled WGS sequence"/>
</dbReference>
<dbReference type="PROSITE" id="PS50928">
    <property type="entry name" value="ABC_TM1"/>
    <property type="match status" value="1"/>
</dbReference>
<evidence type="ECO:0000256" key="4">
    <source>
        <dbReference type="ARBA" id="ARBA00022692"/>
    </source>
</evidence>
<dbReference type="AlphaFoldDB" id="A0A329MCR8"/>
<protein>
    <submittedName>
        <fullName evidence="9">Carbohydrate ABC transporter permease</fullName>
    </submittedName>
</protein>
<evidence type="ECO:0000256" key="5">
    <source>
        <dbReference type="ARBA" id="ARBA00022989"/>
    </source>
</evidence>
<dbReference type="InterPro" id="IPR000515">
    <property type="entry name" value="MetI-like"/>
</dbReference>
<dbReference type="InterPro" id="IPR035906">
    <property type="entry name" value="MetI-like_sf"/>
</dbReference>
<dbReference type="SUPFAM" id="SSF161098">
    <property type="entry name" value="MetI-like"/>
    <property type="match status" value="1"/>
</dbReference>
<dbReference type="GO" id="GO:0005886">
    <property type="term" value="C:plasma membrane"/>
    <property type="evidence" value="ECO:0007669"/>
    <property type="project" value="UniProtKB-SubCell"/>
</dbReference>
<dbReference type="GO" id="GO:0055085">
    <property type="term" value="P:transmembrane transport"/>
    <property type="evidence" value="ECO:0007669"/>
    <property type="project" value="InterPro"/>
</dbReference>
<feature type="transmembrane region" description="Helical" evidence="7">
    <location>
        <begin position="197"/>
        <end position="219"/>
    </location>
</feature>
<evidence type="ECO:0000313" key="9">
    <source>
        <dbReference type="EMBL" id="RAV14847.1"/>
    </source>
</evidence>
<dbReference type="RefSeq" id="WP_113034893.1">
    <property type="nucleotide sequence ID" value="NZ_QMFB01000025.1"/>
</dbReference>
<keyword evidence="6 7" id="KW-0472">Membrane</keyword>
<evidence type="ECO:0000256" key="3">
    <source>
        <dbReference type="ARBA" id="ARBA00022475"/>
    </source>
</evidence>
<feature type="domain" description="ABC transmembrane type-1" evidence="8">
    <location>
        <begin position="87"/>
        <end position="273"/>
    </location>
</feature>
<keyword evidence="10" id="KW-1185">Reference proteome</keyword>
<dbReference type="PANTHER" id="PTHR43744">
    <property type="entry name" value="ABC TRANSPORTER PERMEASE PROTEIN MG189-RELATED-RELATED"/>
    <property type="match status" value="1"/>
</dbReference>
<evidence type="ECO:0000259" key="8">
    <source>
        <dbReference type="PROSITE" id="PS50928"/>
    </source>
</evidence>
<sequence>MKTSHAAIKSLKTVFLGCLAVLLLAPIALTVTNSFMTEQEIAMNYGAIGKVGSDANLFVNAKLIPDWVSFEQYVKVLVDTPAYLFMFWNSVRLVVPIMIGQVIVASLAAYGFAKLRFRGRDKLFFLYLITMLMPFQVTLVPNFIVADKLGLMNSGSAIILPGIFAAFGVFLLRQFMLNIPYAYVEAAKIDGAGQLRIFLSIIMPMVKPAVAALIILLFVDNWNMVEQPLIFLQDAFKQPLSVYLSRINGEARGVAFAASVVYMMPMVLLFLYAEPYFIEGIQLSGVKG</sequence>
<dbReference type="Pfam" id="PF00528">
    <property type="entry name" value="BPD_transp_1"/>
    <property type="match status" value="1"/>
</dbReference>
<feature type="transmembrane region" description="Helical" evidence="7">
    <location>
        <begin position="157"/>
        <end position="176"/>
    </location>
</feature>
<name>A0A329MCR8_9BACL</name>
<comment type="caution">
    <text evidence="9">The sequence shown here is derived from an EMBL/GenBank/DDBJ whole genome shotgun (WGS) entry which is preliminary data.</text>
</comment>
<evidence type="ECO:0000313" key="10">
    <source>
        <dbReference type="Proteomes" id="UP000250369"/>
    </source>
</evidence>
<evidence type="ECO:0000256" key="2">
    <source>
        <dbReference type="ARBA" id="ARBA00022448"/>
    </source>
</evidence>
<dbReference type="EMBL" id="QMFB01000025">
    <property type="protein sequence ID" value="RAV14847.1"/>
    <property type="molecule type" value="Genomic_DNA"/>
</dbReference>
<gene>
    <name evidence="9" type="ORF">DQG23_30930</name>
</gene>
<comment type="subcellular location">
    <subcellularLocation>
        <location evidence="1 7">Cell membrane</location>
        <topology evidence="1 7">Multi-pass membrane protein</topology>
    </subcellularLocation>
</comment>